<proteinExistence type="predicted"/>
<evidence type="ECO:0000313" key="3">
    <source>
        <dbReference type="EMBL" id="OGG77320.1"/>
    </source>
</evidence>
<reference evidence="3 4" key="1">
    <citation type="journal article" date="2016" name="Nat. Commun.">
        <title>Thousands of microbial genomes shed light on interconnected biogeochemical processes in an aquifer system.</title>
        <authorList>
            <person name="Anantharaman K."/>
            <person name="Brown C.T."/>
            <person name="Hug L.A."/>
            <person name="Sharon I."/>
            <person name="Castelle C.J."/>
            <person name="Probst A.J."/>
            <person name="Thomas B.C."/>
            <person name="Singh A."/>
            <person name="Wilkins M.J."/>
            <person name="Karaoz U."/>
            <person name="Brodie E.L."/>
            <person name="Williams K.H."/>
            <person name="Hubbard S.S."/>
            <person name="Banfield J.F."/>
        </authorList>
    </citation>
    <scope>NUCLEOTIDE SEQUENCE [LARGE SCALE GENOMIC DNA]</scope>
</reference>
<dbReference type="STRING" id="1798515.A3B35_01660"/>
<dbReference type="Proteomes" id="UP000177215">
    <property type="component" value="Unassembled WGS sequence"/>
</dbReference>
<keyword evidence="1" id="KW-1133">Transmembrane helix</keyword>
<accession>A0A1F6EUK7</accession>
<dbReference type="AlphaFoldDB" id="A0A1F6EUK7"/>
<feature type="domain" description="Transcriptional repressor PaaX-like central Cas2-like" evidence="2">
    <location>
        <begin position="108"/>
        <end position="182"/>
    </location>
</feature>
<dbReference type="SUPFAM" id="SSF46785">
    <property type="entry name" value="Winged helix' DNA-binding domain"/>
    <property type="match status" value="1"/>
</dbReference>
<feature type="transmembrane region" description="Helical" evidence="1">
    <location>
        <begin position="20"/>
        <end position="39"/>
    </location>
</feature>
<dbReference type="InterPro" id="IPR036390">
    <property type="entry name" value="WH_DNA-bd_sf"/>
</dbReference>
<dbReference type="EMBL" id="MFMC01000021">
    <property type="protein sequence ID" value="OGG77320.1"/>
    <property type="molecule type" value="Genomic_DNA"/>
</dbReference>
<organism evidence="3 4">
    <name type="scientific">Candidatus Kaiserbacteria bacterium RIFCSPLOWO2_01_FULL_54_24</name>
    <dbReference type="NCBI Taxonomy" id="1798515"/>
    <lineage>
        <taxon>Bacteria</taxon>
        <taxon>Candidatus Kaiseribacteriota</taxon>
    </lineage>
</organism>
<keyword evidence="1" id="KW-0472">Membrane</keyword>
<comment type="caution">
    <text evidence="3">The sequence shown here is derived from an EMBL/GenBank/DDBJ whole genome shotgun (WGS) entry which is preliminary data.</text>
</comment>
<evidence type="ECO:0000256" key="1">
    <source>
        <dbReference type="SAM" id="Phobius"/>
    </source>
</evidence>
<keyword evidence="1" id="KW-0812">Transmembrane</keyword>
<evidence type="ECO:0000259" key="2">
    <source>
        <dbReference type="Pfam" id="PF20803"/>
    </source>
</evidence>
<dbReference type="GO" id="GO:0006351">
    <property type="term" value="P:DNA-templated transcription"/>
    <property type="evidence" value="ECO:0007669"/>
    <property type="project" value="TreeGrafter"/>
</dbReference>
<dbReference type="Gene3D" id="3.30.70.2650">
    <property type="match status" value="1"/>
</dbReference>
<sequence>MKTVEAGAKKIRRRESIQKALLTTLLIGGMVMIGAAPRINILKLLGNKKRNPYRFKHQVNDTLMRLANKGFVVFIIENGRKLVRITPAGRRVLALEEQKTALQLQKKKRWDKRWRVVIFDIPEYRRGTRDKLRLTMRTAGFYRLQDSVWIYPYDCEDFMALVKADLQIGNAVLYMVVEKIENDSKVKTHFMLS</sequence>
<dbReference type="Pfam" id="PF20803">
    <property type="entry name" value="PaaX_M"/>
    <property type="match status" value="1"/>
</dbReference>
<dbReference type="SUPFAM" id="SSF143430">
    <property type="entry name" value="TTP0101/SSO1404-like"/>
    <property type="match status" value="1"/>
</dbReference>
<dbReference type="PANTHER" id="PTHR30319:SF1">
    <property type="entry name" value="TRANSCRIPTIONAL REPRESSOR PAAX"/>
    <property type="match status" value="1"/>
</dbReference>
<gene>
    <name evidence="3" type="ORF">A3B35_01660</name>
</gene>
<dbReference type="InterPro" id="IPR048846">
    <property type="entry name" value="PaaX-like_central"/>
</dbReference>
<name>A0A1F6EUK7_9BACT</name>
<dbReference type="PANTHER" id="PTHR30319">
    <property type="entry name" value="PHENYLACETIC ACID REGULATOR-RELATED TRANSCRIPTIONAL REPRESSOR"/>
    <property type="match status" value="1"/>
</dbReference>
<protein>
    <recommendedName>
        <fullName evidence="2">Transcriptional repressor PaaX-like central Cas2-like domain-containing protein</fullName>
    </recommendedName>
</protein>
<evidence type="ECO:0000313" key="4">
    <source>
        <dbReference type="Proteomes" id="UP000177215"/>
    </source>
</evidence>